<keyword evidence="2" id="KW-1185">Reference proteome</keyword>
<dbReference type="EMBL" id="JAOUSE010000005">
    <property type="protein sequence ID" value="MCU9593417.1"/>
    <property type="molecule type" value="Genomic_DNA"/>
</dbReference>
<gene>
    <name evidence="1" type="ORF">OEV82_02970</name>
</gene>
<sequence>MKHDLVDLIGKGLEIEISGSKLWKGILVDAGQDILVIFHSEKNEFLYIPFLHVQRIRELNEIEIESFLEPPSEKPIELESVSFRKILMNAKGVFVQIYVTGNKAIHGYLTSIMNDYFVFHSPVYKTMYISMNHVKWLIPYPHNTTPYSLTNQNQYFTPQIATLSRSFDEQLKKFIGKLIILDGGHNKDKIGLLQDVRNNKIALITAESNTMYWNLTHIKTVQFP</sequence>
<protein>
    <submittedName>
        <fullName evidence="1">DUF2642 domain-containing protein</fullName>
    </submittedName>
</protein>
<dbReference type="Proteomes" id="UP001208656">
    <property type="component" value="Unassembled WGS sequence"/>
</dbReference>
<evidence type="ECO:0000313" key="2">
    <source>
        <dbReference type="Proteomes" id="UP001208656"/>
    </source>
</evidence>
<evidence type="ECO:0000313" key="1">
    <source>
        <dbReference type="EMBL" id="MCU9593417.1"/>
    </source>
</evidence>
<organism evidence="1 2">
    <name type="scientific">Pallidibacillus thermolactis</name>
    <dbReference type="NCBI Taxonomy" id="251051"/>
    <lineage>
        <taxon>Bacteria</taxon>
        <taxon>Bacillati</taxon>
        <taxon>Bacillota</taxon>
        <taxon>Bacilli</taxon>
        <taxon>Bacillales</taxon>
        <taxon>Bacillaceae</taxon>
        <taxon>Pallidibacillus</taxon>
    </lineage>
</organism>
<name>A0ABT2WH83_9BACI</name>
<dbReference type="RefSeq" id="WP_263060960.1">
    <property type="nucleotide sequence ID" value="NZ_JAOUSE010000005.1"/>
</dbReference>
<reference evidence="1 2" key="1">
    <citation type="submission" date="2022-10" db="EMBL/GenBank/DDBJ databases">
        <title>Description of Fervidibacillus gen. nov. in the family Fervidibacillaceae fam. nov. with two species, Fervidibacillus albus sp. nov., and Fervidibacillus halotolerans sp. nov., isolated from tidal flat sediments.</title>
        <authorList>
            <person name="Kwon K.K."/>
            <person name="Yang S.-H."/>
        </authorList>
    </citation>
    <scope>NUCLEOTIDE SEQUENCE [LARGE SCALE GENOMIC DNA]</scope>
    <source>
        <strain evidence="1 2">DSM 23332</strain>
    </source>
</reference>
<comment type="caution">
    <text evidence="1">The sequence shown here is derived from an EMBL/GenBank/DDBJ whole genome shotgun (WGS) entry which is preliminary data.</text>
</comment>
<proteinExistence type="predicted"/>
<accession>A0ABT2WH83</accession>